<evidence type="ECO:0000313" key="3">
    <source>
        <dbReference type="EMBL" id="JAE10145.1"/>
    </source>
</evidence>
<accession>A0A0A9FAW6</accession>
<sequence>MQAFAVVLTACLLVVAAEDRRLGAGCGISVVIHTEALAVVSLAYRRFLTERSGRRRRQIGHRGRGAGSCNLSTWCGWLSCARCRGTPASSEPHSRDSARGSAARRTWCC</sequence>
<feature type="signal peptide" evidence="2">
    <location>
        <begin position="1"/>
        <end position="17"/>
    </location>
</feature>
<dbReference type="AlphaFoldDB" id="A0A0A9FAW6"/>
<organism evidence="3">
    <name type="scientific">Arundo donax</name>
    <name type="common">Giant reed</name>
    <name type="synonym">Donax arundinaceus</name>
    <dbReference type="NCBI Taxonomy" id="35708"/>
    <lineage>
        <taxon>Eukaryota</taxon>
        <taxon>Viridiplantae</taxon>
        <taxon>Streptophyta</taxon>
        <taxon>Embryophyta</taxon>
        <taxon>Tracheophyta</taxon>
        <taxon>Spermatophyta</taxon>
        <taxon>Magnoliopsida</taxon>
        <taxon>Liliopsida</taxon>
        <taxon>Poales</taxon>
        <taxon>Poaceae</taxon>
        <taxon>PACMAD clade</taxon>
        <taxon>Arundinoideae</taxon>
        <taxon>Arundineae</taxon>
        <taxon>Arundo</taxon>
    </lineage>
</organism>
<name>A0A0A9FAW6_ARUDO</name>
<evidence type="ECO:0000256" key="1">
    <source>
        <dbReference type="SAM" id="MobiDB-lite"/>
    </source>
</evidence>
<protein>
    <recommendedName>
        <fullName evidence="4">Secreted protein</fullName>
    </recommendedName>
</protein>
<feature type="compositionally biased region" description="Low complexity" evidence="1">
    <location>
        <begin position="99"/>
        <end position="109"/>
    </location>
</feature>
<evidence type="ECO:0000256" key="2">
    <source>
        <dbReference type="SAM" id="SignalP"/>
    </source>
</evidence>
<reference evidence="3" key="1">
    <citation type="submission" date="2014-09" db="EMBL/GenBank/DDBJ databases">
        <authorList>
            <person name="Magalhaes I.L.F."/>
            <person name="Oliveira U."/>
            <person name="Santos F.R."/>
            <person name="Vidigal T.H.D.A."/>
            <person name="Brescovit A.D."/>
            <person name="Santos A.J."/>
        </authorList>
    </citation>
    <scope>NUCLEOTIDE SEQUENCE</scope>
    <source>
        <tissue evidence="3">Shoot tissue taken approximately 20 cm above the soil surface</tissue>
    </source>
</reference>
<reference evidence="3" key="2">
    <citation type="journal article" date="2015" name="Data Brief">
        <title>Shoot transcriptome of the giant reed, Arundo donax.</title>
        <authorList>
            <person name="Barrero R.A."/>
            <person name="Guerrero F.D."/>
            <person name="Moolhuijzen P."/>
            <person name="Goolsby J.A."/>
            <person name="Tidwell J."/>
            <person name="Bellgard S.E."/>
            <person name="Bellgard M.I."/>
        </authorList>
    </citation>
    <scope>NUCLEOTIDE SEQUENCE</scope>
    <source>
        <tissue evidence="3">Shoot tissue taken approximately 20 cm above the soil surface</tissue>
    </source>
</reference>
<feature type="region of interest" description="Disordered" evidence="1">
    <location>
        <begin position="85"/>
        <end position="109"/>
    </location>
</feature>
<evidence type="ECO:0008006" key="4">
    <source>
        <dbReference type="Google" id="ProtNLM"/>
    </source>
</evidence>
<keyword evidence="2" id="KW-0732">Signal</keyword>
<feature type="chain" id="PRO_5002062118" description="Secreted protein" evidence="2">
    <location>
        <begin position="18"/>
        <end position="109"/>
    </location>
</feature>
<proteinExistence type="predicted"/>
<dbReference type="EMBL" id="GBRH01187751">
    <property type="protein sequence ID" value="JAE10145.1"/>
    <property type="molecule type" value="Transcribed_RNA"/>
</dbReference>